<gene>
    <name evidence="3" type="ORF">L3X38_016934</name>
</gene>
<evidence type="ECO:0000256" key="1">
    <source>
        <dbReference type="SAM" id="MobiDB-lite"/>
    </source>
</evidence>
<dbReference type="PANTHER" id="PTHR42648:SF28">
    <property type="entry name" value="TRANSPOSON-ENCODED PROTEIN WITH RIBONUCLEASE H-LIKE AND RETROVIRUS ZINC FINGER-LIKE DOMAINS"/>
    <property type="match status" value="1"/>
</dbReference>
<proteinExistence type="predicted"/>
<dbReference type="InterPro" id="IPR039537">
    <property type="entry name" value="Retrotran_Ty1/copia-like"/>
</dbReference>
<feature type="compositionally biased region" description="Polar residues" evidence="1">
    <location>
        <begin position="228"/>
        <end position="237"/>
    </location>
</feature>
<feature type="compositionally biased region" description="Basic residues" evidence="1">
    <location>
        <begin position="239"/>
        <end position="248"/>
    </location>
</feature>
<dbReference type="GO" id="GO:0003676">
    <property type="term" value="F:nucleic acid binding"/>
    <property type="evidence" value="ECO:0007669"/>
    <property type="project" value="InterPro"/>
</dbReference>
<dbReference type="PROSITE" id="PS50994">
    <property type="entry name" value="INTEGRASE"/>
    <property type="match status" value="1"/>
</dbReference>
<evidence type="ECO:0000313" key="4">
    <source>
        <dbReference type="Proteomes" id="UP001054821"/>
    </source>
</evidence>
<protein>
    <recommendedName>
        <fullName evidence="2">Integrase catalytic domain-containing protein</fullName>
    </recommendedName>
</protein>
<sequence length="248" mass="28659">MTWFVESKEGTSTIKVKMFDGAVRTLAISTKKDSEDDTQLWHLRLRHMSERSMQALHKWKLLTGVNSCKLEFCKYCTMGTQSKVVLQQQDKEDKSTGCLLIYTQMCGARTSQVNGVWKVEVENLTGRKIKILKSDNGGEYKDSKFLDFCKSEGIKRYFTVKKTPQQNEADERMNRTLIERDSAYDFIPINESTKLKSIEDVHEVVESNNEMEDFGQQQKTQEEKETQNQVEPPSIAQSRPKRTIKPPQ</sequence>
<dbReference type="AlphaFoldDB" id="A0AAD4W759"/>
<dbReference type="Proteomes" id="UP001054821">
    <property type="component" value="Chromosome 3"/>
</dbReference>
<reference evidence="3 4" key="1">
    <citation type="journal article" date="2022" name="G3 (Bethesda)">
        <title>Whole-genome sequence and methylome profiling of the almond [Prunus dulcis (Mill.) D.A. Webb] cultivar 'Nonpareil'.</title>
        <authorList>
            <person name="D'Amico-Willman K.M."/>
            <person name="Ouma W.Z."/>
            <person name="Meulia T."/>
            <person name="Sideli G.M."/>
            <person name="Gradziel T.M."/>
            <person name="Fresnedo-Ramirez J."/>
        </authorList>
    </citation>
    <scope>NUCLEOTIDE SEQUENCE [LARGE SCALE GENOMIC DNA]</scope>
    <source>
        <strain evidence="3">Clone GOH B32 T37-40</strain>
    </source>
</reference>
<dbReference type="InterPro" id="IPR025724">
    <property type="entry name" value="GAG-pre-integrase_dom"/>
</dbReference>
<dbReference type="InterPro" id="IPR012337">
    <property type="entry name" value="RNaseH-like_sf"/>
</dbReference>
<dbReference type="SUPFAM" id="SSF53098">
    <property type="entry name" value="Ribonuclease H-like"/>
    <property type="match status" value="1"/>
</dbReference>
<comment type="caution">
    <text evidence="3">The sequence shown here is derived from an EMBL/GenBank/DDBJ whole genome shotgun (WGS) entry which is preliminary data.</text>
</comment>
<accession>A0AAD4W759</accession>
<organism evidence="3 4">
    <name type="scientific">Prunus dulcis</name>
    <name type="common">Almond</name>
    <name type="synonym">Amygdalus dulcis</name>
    <dbReference type="NCBI Taxonomy" id="3755"/>
    <lineage>
        <taxon>Eukaryota</taxon>
        <taxon>Viridiplantae</taxon>
        <taxon>Streptophyta</taxon>
        <taxon>Embryophyta</taxon>
        <taxon>Tracheophyta</taxon>
        <taxon>Spermatophyta</taxon>
        <taxon>Magnoliopsida</taxon>
        <taxon>eudicotyledons</taxon>
        <taxon>Gunneridae</taxon>
        <taxon>Pentapetalae</taxon>
        <taxon>rosids</taxon>
        <taxon>fabids</taxon>
        <taxon>Rosales</taxon>
        <taxon>Rosaceae</taxon>
        <taxon>Amygdaloideae</taxon>
        <taxon>Amygdaleae</taxon>
        <taxon>Prunus</taxon>
    </lineage>
</organism>
<dbReference type="Gene3D" id="3.30.420.10">
    <property type="entry name" value="Ribonuclease H-like superfamily/Ribonuclease H"/>
    <property type="match status" value="1"/>
</dbReference>
<dbReference type="EMBL" id="JAJFAZ020000003">
    <property type="protein sequence ID" value="KAI5337663.1"/>
    <property type="molecule type" value="Genomic_DNA"/>
</dbReference>
<dbReference type="InterPro" id="IPR036397">
    <property type="entry name" value="RNaseH_sf"/>
</dbReference>
<dbReference type="GO" id="GO:0015074">
    <property type="term" value="P:DNA integration"/>
    <property type="evidence" value="ECO:0007669"/>
    <property type="project" value="InterPro"/>
</dbReference>
<keyword evidence="4" id="KW-1185">Reference proteome</keyword>
<dbReference type="PANTHER" id="PTHR42648">
    <property type="entry name" value="TRANSPOSASE, PUTATIVE-RELATED"/>
    <property type="match status" value="1"/>
</dbReference>
<feature type="region of interest" description="Disordered" evidence="1">
    <location>
        <begin position="205"/>
        <end position="248"/>
    </location>
</feature>
<evidence type="ECO:0000313" key="3">
    <source>
        <dbReference type="EMBL" id="KAI5337663.1"/>
    </source>
</evidence>
<dbReference type="Pfam" id="PF13976">
    <property type="entry name" value="gag_pre-integrs"/>
    <property type="match status" value="1"/>
</dbReference>
<evidence type="ECO:0000259" key="2">
    <source>
        <dbReference type="PROSITE" id="PS50994"/>
    </source>
</evidence>
<name>A0AAD4W759_PRUDU</name>
<feature type="domain" description="Integrase catalytic" evidence="2">
    <location>
        <begin position="130"/>
        <end position="229"/>
    </location>
</feature>
<dbReference type="InterPro" id="IPR001584">
    <property type="entry name" value="Integrase_cat-core"/>
</dbReference>